<keyword evidence="7 8" id="KW-0472">Membrane</keyword>
<reference evidence="11" key="1">
    <citation type="submission" date="2016-12" db="EMBL/GenBank/DDBJ databases">
        <title>Comparative genomics of four Isosphaeraceae planctomycetes: a common pool of plasmids and glycoside hydrolase genes.</title>
        <authorList>
            <person name="Ivanova A."/>
        </authorList>
    </citation>
    <scope>NUCLEOTIDE SEQUENCE [LARGE SCALE GENOMIC DNA]</scope>
    <source>
        <strain evidence="11">PX4</strain>
    </source>
</reference>
<feature type="domain" description="Glycosyltransferase RgtA/B/C/D-like" evidence="9">
    <location>
        <begin position="57"/>
        <end position="213"/>
    </location>
</feature>
<keyword evidence="3" id="KW-0328">Glycosyltransferase</keyword>
<evidence type="ECO:0000256" key="5">
    <source>
        <dbReference type="ARBA" id="ARBA00022692"/>
    </source>
</evidence>
<keyword evidence="4" id="KW-0808">Transferase</keyword>
<keyword evidence="2" id="KW-1003">Cell membrane</keyword>
<evidence type="ECO:0000256" key="1">
    <source>
        <dbReference type="ARBA" id="ARBA00004651"/>
    </source>
</evidence>
<feature type="transmembrane region" description="Helical" evidence="8">
    <location>
        <begin position="195"/>
        <end position="213"/>
    </location>
</feature>
<dbReference type="KEGG" id="pbor:BSF38_04028"/>
<feature type="transmembrane region" description="Helical" evidence="8">
    <location>
        <begin position="315"/>
        <end position="331"/>
    </location>
</feature>
<feature type="transmembrane region" description="Helical" evidence="8">
    <location>
        <begin position="283"/>
        <end position="303"/>
    </location>
</feature>
<gene>
    <name evidence="10" type="ORF">BSF38_04028</name>
</gene>
<accession>A0A1U7CU77</accession>
<dbReference type="InterPro" id="IPR038731">
    <property type="entry name" value="RgtA/B/C-like"/>
</dbReference>
<proteinExistence type="predicted"/>
<evidence type="ECO:0000256" key="4">
    <source>
        <dbReference type="ARBA" id="ARBA00022679"/>
    </source>
</evidence>
<keyword evidence="6 8" id="KW-1133">Transmembrane helix</keyword>
<evidence type="ECO:0000256" key="6">
    <source>
        <dbReference type="ARBA" id="ARBA00022989"/>
    </source>
</evidence>
<protein>
    <recommendedName>
        <fullName evidence="9">Glycosyltransferase RgtA/B/C/D-like domain-containing protein</fullName>
    </recommendedName>
</protein>
<organism evidence="10 11">
    <name type="scientific">Paludisphaera borealis</name>
    <dbReference type="NCBI Taxonomy" id="1387353"/>
    <lineage>
        <taxon>Bacteria</taxon>
        <taxon>Pseudomonadati</taxon>
        <taxon>Planctomycetota</taxon>
        <taxon>Planctomycetia</taxon>
        <taxon>Isosphaerales</taxon>
        <taxon>Isosphaeraceae</taxon>
        <taxon>Paludisphaera</taxon>
    </lineage>
</organism>
<feature type="transmembrane region" description="Helical" evidence="8">
    <location>
        <begin position="337"/>
        <end position="357"/>
    </location>
</feature>
<feature type="transmembrane region" description="Helical" evidence="8">
    <location>
        <begin position="105"/>
        <end position="124"/>
    </location>
</feature>
<evidence type="ECO:0000313" key="11">
    <source>
        <dbReference type="Proteomes" id="UP000186309"/>
    </source>
</evidence>
<keyword evidence="11" id="KW-1185">Reference proteome</keyword>
<dbReference type="PANTHER" id="PTHR33908">
    <property type="entry name" value="MANNOSYLTRANSFERASE YKCB-RELATED"/>
    <property type="match status" value="1"/>
</dbReference>
<feature type="transmembrane region" description="Helical" evidence="8">
    <location>
        <begin position="130"/>
        <end position="148"/>
    </location>
</feature>
<dbReference type="Pfam" id="PF13231">
    <property type="entry name" value="PMT_2"/>
    <property type="match status" value="1"/>
</dbReference>
<dbReference type="InterPro" id="IPR050297">
    <property type="entry name" value="LipidA_mod_glycosyltrf_83"/>
</dbReference>
<dbReference type="RefSeq" id="WP_076348611.1">
    <property type="nucleotide sequence ID" value="NZ_CP019082.1"/>
</dbReference>
<evidence type="ECO:0000259" key="9">
    <source>
        <dbReference type="Pfam" id="PF13231"/>
    </source>
</evidence>
<name>A0A1U7CU77_9BACT</name>
<comment type="subcellular location">
    <subcellularLocation>
        <location evidence="1">Cell membrane</location>
        <topology evidence="1">Multi-pass membrane protein</topology>
    </subcellularLocation>
</comment>
<feature type="transmembrane region" description="Helical" evidence="8">
    <location>
        <begin position="259"/>
        <end position="277"/>
    </location>
</feature>
<evidence type="ECO:0000256" key="3">
    <source>
        <dbReference type="ARBA" id="ARBA00022676"/>
    </source>
</evidence>
<dbReference type="AlphaFoldDB" id="A0A1U7CU77"/>
<evidence type="ECO:0000256" key="2">
    <source>
        <dbReference type="ARBA" id="ARBA00022475"/>
    </source>
</evidence>
<evidence type="ECO:0000256" key="8">
    <source>
        <dbReference type="SAM" id="Phobius"/>
    </source>
</evidence>
<dbReference type="Proteomes" id="UP000186309">
    <property type="component" value="Chromosome"/>
</dbReference>
<evidence type="ECO:0000313" key="10">
    <source>
        <dbReference type="EMBL" id="APW62482.1"/>
    </source>
</evidence>
<dbReference type="EMBL" id="CP019082">
    <property type="protein sequence ID" value="APW62482.1"/>
    <property type="molecule type" value="Genomic_DNA"/>
</dbReference>
<keyword evidence="5 8" id="KW-0812">Transmembrane</keyword>
<sequence length="455" mass="49780">MTGRTERIAALAICMIGLALRTVQIDYNFDIDELFSARIAAQPFGGMIRQSLMDHPHPPLHNLLLFSWVRAFEVGEISVRSFSVLCSAAFLVVTHLLLRRLMPPGPALGALALVAVSPFFVYYGQQARPYSLIALLSAANLLALLRLLDAPAVRGRVVVWSVTCAVLAWAQYIAALTVAAEIAILLLVLPRREKVLVVVGGVLAVATVLPWLITAMGSHILHGTDPLPHIDWIKQPTPQELVWFYAGIFGDVPGIRSRWLLLPLAALGVAYYATAIRRGLSPPAFALTGIGVGVPLVVFALSAYGPKSVWAERQFMGPALAFVALVGLWAANCPRWLGRVALVGALAWLTAAVPSAFPMYTKPPWRAVAEYLDVEYPNRPVLAAEDWVADPLGYYRKAGEVVRVQDRPSGPAILLCRPGRDEGLARNSTPLRDWSWRRTRPPNDNASLRLYEVAR</sequence>
<dbReference type="GO" id="GO:0016763">
    <property type="term" value="F:pentosyltransferase activity"/>
    <property type="evidence" value="ECO:0007669"/>
    <property type="project" value="TreeGrafter"/>
</dbReference>
<feature type="transmembrane region" description="Helical" evidence="8">
    <location>
        <begin position="157"/>
        <end position="189"/>
    </location>
</feature>
<evidence type="ECO:0000256" key="7">
    <source>
        <dbReference type="ARBA" id="ARBA00023136"/>
    </source>
</evidence>
<dbReference type="PANTHER" id="PTHR33908:SF11">
    <property type="entry name" value="MEMBRANE PROTEIN"/>
    <property type="match status" value="1"/>
</dbReference>
<dbReference type="GO" id="GO:0009103">
    <property type="term" value="P:lipopolysaccharide biosynthetic process"/>
    <property type="evidence" value="ECO:0007669"/>
    <property type="project" value="UniProtKB-ARBA"/>
</dbReference>
<dbReference type="GO" id="GO:0005886">
    <property type="term" value="C:plasma membrane"/>
    <property type="evidence" value="ECO:0007669"/>
    <property type="project" value="UniProtKB-SubCell"/>
</dbReference>
<dbReference type="OrthoDB" id="269299at2"/>